<sequence>MGPEAAAKGLLGNPILNPTANISSKTSRVLGATWQQRSSKCRGSRSCPSYKLFCIRSSLTMGKPSPSVPAQPCNFPEGKQNFVDLPLSELDPEMHAIIEQEKQRQFRGLELIASENFTSRAVMEAVGSCLTNKYSEGLPGKRYYAGNEFIDQSERLCQKRALEAFHLDSSAWGVNVQPLSGSPANFAVYTALLQPHDRIMGLDLPHGGHLSHGFMTAKRRVSATSIYFESMPYRLDECTGLIDYEVLEKTASLFRPKIIVVGASAYPRDFDYPRMRQIADTVGAYLMMDMAHISGLIAASVMTNPFDYCDVVTTTTHKSLRGPRGGMIFFKKETVLGIDLEAAINNAVFPGLQGGPHNHTIGGLAVCLKQAVTAEFKAYQQQVVANCRALAKRLMDFGYNLVSGGSDNHLVLVDLRPLGIDGARVEKVLECASITLNKNSVPGDKSAMVPGGIRIGTPALTTRGFLENDFIKVADLIHEGVQIAIEAKSFVQGTKLKEFIEFIESDDFQKQSSISDLKSQVESFASRFPLPGVGTEKLH</sequence>
<evidence type="ECO:0000256" key="2">
    <source>
        <dbReference type="ARBA" id="ARBA00001933"/>
    </source>
</evidence>
<keyword evidence="5 9" id="KW-0554">One-carbon metabolism</keyword>
<dbReference type="UniPathway" id="UPA00193"/>
<comment type="function">
    <text evidence="9">Interconversion of serine and glycine.</text>
</comment>
<dbReference type="GO" id="GO:0030170">
    <property type="term" value="F:pyridoxal phosphate binding"/>
    <property type="evidence" value="ECO:0007669"/>
    <property type="project" value="InterPro"/>
</dbReference>
<dbReference type="InterPro" id="IPR015422">
    <property type="entry name" value="PyrdxlP-dep_Trfase_small"/>
</dbReference>
<feature type="modified residue" description="N6-(pyridoxal phosphate)lysine" evidence="8">
    <location>
        <position position="318"/>
    </location>
</feature>
<keyword evidence="6 9" id="KW-0808">Transferase</keyword>
<dbReference type="GO" id="GO:0019264">
    <property type="term" value="P:glycine biosynthetic process from serine"/>
    <property type="evidence" value="ECO:0007669"/>
    <property type="project" value="InterPro"/>
</dbReference>
<dbReference type="NCBIfam" id="NF000586">
    <property type="entry name" value="PRK00011.1"/>
    <property type="match status" value="1"/>
</dbReference>
<dbReference type="FunFam" id="3.40.640.10:FF:000050">
    <property type="entry name" value="Serine hydroxymethyltransferase"/>
    <property type="match status" value="1"/>
</dbReference>
<evidence type="ECO:0000259" key="10">
    <source>
        <dbReference type="Pfam" id="PF00464"/>
    </source>
</evidence>
<dbReference type="Pfam" id="PF00464">
    <property type="entry name" value="SHMT"/>
    <property type="match status" value="1"/>
</dbReference>
<dbReference type="InterPro" id="IPR019798">
    <property type="entry name" value="Ser_HO-MeTrfase_PLP_BS"/>
</dbReference>
<evidence type="ECO:0000256" key="6">
    <source>
        <dbReference type="ARBA" id="ARBA00022679"/>
    </source>
</evidence>
<organism evidence="11">
    <name type="scientific">Picea sitchensis</name>
    <name type="common">Sitka spruce</name>
    <name type="synonym">Pinus sitchensis</name>
    <dbReference type="NCBI Taxonomy" id="3332"/>
    <lineage>
        <taxon>Eukaryota</taxon>
        <taxon>Viridiplantae</taxon>
        <taxon>Streptophyta</taxon>
        <taxon>Embryophyta</taxon>
        <taxon>Tracheophyta</taxon>
        <taxon>Spermatophyta</taxon>
        <taxon>Pinopsida</taxon>
        <taxon>Pinidae</taxon>
        <taxon>Conifers I</taxon>
        <taxon>Pinales</taxon>
        <taxon>Pinaceae</taxon>
        <taxon>Picea</taxon>
    </lineage>
</organism>
<dbReference type="Gene3D" id="3.40.640.10">
    <property type="entry name" value="Type I PLP-dependent aspartate aminotransferase-like (Major domain)"/>
    <property type="match status" value="1"/>
</dbReference>
<protein>
    <recommendedName>
        <fullName evidence="9">Serine hydroxymethyltransferase</fullName>
        <ecNumber evidence="9">2.1.2.1</ecNumber>
    </recommendedName>
</protein>
<accession>D5A8K3</accession>
<evidence type="ECO:0000256" key="1">
    <source>
        <dbReference type="ARBA" id="ARBA00001528"/>
    </source>
</evidence>
<dbReference type="SUPFAM" id="SSF53383">
    <property type="entry name" value="PLP-dependent transferases"/>
    <property type="match status" value="1"/>
</dbReference>
<dbReference type="InterPro" id="IPR039429">
    <property type="entry name" value="SHMT-like_dom"/>
</dbReference>
<dbReference type="GO" id="GO:0005739">
    <property type="term" value="C:mitochondrion"/>
    <property type="evidence" value="ECO:0007669"/>
    <property type="project" value="TreeGrafter"/>
</dbReference>
<dbReference type="GO" id="GO:0004372">
    <property type="term" value="F:glycine hydroxymethyltransferase activity"/>
    <property type="evidence" value="ECO:0007669"/>
    <property type="project" value="UniProtKB-EC"/>
</dbReference>
<dbReference type="EC" id="2.1.2.1" evidence="9"/>
<keyword evidence="7 8" id="KW-0663">Pyridoxal phosphate</keyword>
<dbReference type="PIRSF" id="PIRSF000412">
    <property type="entry name" value="SHMT"/>
    <property type="match status" value="1"/>
</dbReference>
<dbReference type="InterPro" id="IPR001085">
    <property type="entry name" value="Ser_HO-MeTrfase"/>
</dbReference>
<dbReference type="InterPro" id="IPR015421">
    <property type="entry name" value="PyrdxlP-dep_Trfase_major"/>
</dbReference>
<evidence type="ECO:0000256" key="8">
    <source>
        <dbReference type="PIRSR" id="PIRSR000412-50"/>
    </source>
</evidence>
<comment type="similarity">
    <text evidence="4 9">Belongs to the SHMT family.</text>
</comment>
<comment type="cofactor">
    <cofactor evidence="2 8 9">
        <name>pyridoxal 5'-phosphate</name>
        <dbReference type="ChEBI" id="CHEBI:597326"/>
    </cofactor>
</comment>
<dbReference type="InterPro" id="IPR015424">
    <property type="entry name" value="PyrdxlP-dep_Trfase"/>
</dbReference>
<proteinExistence type="evidence at transcript level"/>
<evidence type="ECO:0000313" key="11">
    <source>
        <dbReference type="EMBL" id="ADE75872.1"/>
    </source>
</evidence>
<dbReference type="PROSITE" id="PS00096">
    <property type="entry name" value="SHMT"/>
    <property type="match status" value="1"/>
</dbReference>
<evidence type="ECO:0000256" key="7">
    <source>
        <dbReference type="ARBA" id="ARBA00022898"/>
    </source>
</evidence>
<name>D5A8K3_PICSI</name>
<dbReference type="AlphaFoldDB" id="D5A8K3"/>
<comment type="pathway">
    <text evidence="3 9">One-carbon metabolism; tetrahydrofolate interconversion.</text>
</comment>
<dbReference type="PANTHER" id="PTHR11680">
    <property type="entry name" value="SERINE HYDROXYMETHYLTRANSFERASE"/>
    <property type="match status" value="1"/>
</dbReference>
<evidence type="ECO:0000256" key="9">
    <source>
        <dbReference type="RuleBase" id="RU000585"/>
    </source>
</evidence>
<comment type="catalytic activity">
    <reaction evidence="1 9">
        <text>(6R)-5,10-methylene-5,6,7,8-tetrahydrofolate + glycine + H2O = (6S)-5,6,7,8-tetrahydrofolate + L-serine</text>
        <dbReference type="Rhea" id="RHEA:15481"/>
        <dbReference type="ChEBI" id="CHEBI:15377"/>
        <dbReference type="ChEBI" id="CHEBI:15636"/>
        <dbReference type="ChEBI" id="CHEBI:33384"/>
        <dbReference type="ChEBI" id="CHEBI:57305"/>
        <dbReference type="ChEBI" id="CHEBI:57453"/>
        <dbReference type="EC" id="2.1.2.1"/>
    </reaction>
</comment>
<evidence type="ECO:0000256" key="4">
    <source>
        <dbReference type="ARBA" id="ARBA00006376"/>
    </source>
</evidence>
<dbReference type="InterPro" id="IPR049943">
    <property type="entry name" value="Ser_HO-MeTrfase-like"/>
</dbReference>
<dbReference type="GO" id="GO:0035999">
    <property type="term" value="P:tetrahydrofolate interconversion"/>
    <property type="evidence" value="ECO:0007669"/>
    <property type="project" value="UniProtKB-UniPathway"/>
</dbReference>
<dbReference type="CDD" id="cd00378">
    <property type="entry name" value="SHMT"/>
    <property type="match status" value="1"/>
</dbReference>
<dbReference type="EMBL" id="BT122498">
    <property type="protein sequence ID" value="ADE75872.1"/>
    <property type="molecule type" value="mRNA"/>
</dbReference>
<feature type="domain" description="Serine hydroxymethyltransferase-like" evidence="10">
    <location>
        <begin position="87"/>
        <end position="477"/>
    </location>
</feature>
<dbReference type="PANTHER" id="PTHR11680:SF63">
    <property type="entry name" value="SERINE HYDROXYMETHYLTRANSFERASE 3, CHLOROPLASTIC"/>
    <property type="match status" value="1"/>
</dbReference>
<dbReference type="Gene3D" id="3.90.1150.10">
    <property type="entry name" value="Aspartate Aminotransferase, domain 1"/>
    <property type="match status" value="1"/>
</dbReference>
<reference evidence="11" key="1">
    <citation type="submission" date="2010-04" db="EMBL/GenBank/DDBJ databases">
        <authorList>
            <person name="Reid K.E."/>
            <person name="Liao N."/>
            <person name="Chan S."/>
            <person name="Docking R."/>
            <person name="Taylor G."/>
            <person name="Moore R."/>
            <person name="Mayo M."/>
            <person name="Munro S."/>
            <person name="King J."/>
            <person name="Yanchuk A."/>
            <person name="Holt R."/>
            <person name="Jones S."/>
            <person name="Marra M."/>
            <person name="Ritland C.E."/>
            <person name="Ritland K."/>
            <person name="Bohlmann J."/>
        </authorList>
    </citation>
    <scope>NUCLEOTIDE SEQUENCE</scope>
    <source>
        <tissue evidence="11">Buds collected with no treatment. Collection October 2007</tissue>
    </source>
</reference>
<dbReference type="HAMAP" id="MF_00051">
    <property type="entry name" value="SHMT"/>
    <property type="match status" value="1"/>
</dbReference>
<evidence type="ECO:0000256" key="3">
    <source>
        <dbReference type="ARBA" id="ARBA00004777"/>
    </source>
</evidence>
<evidence type="ECO:0000256" key="5">
    <source>
        <dbReference type="ARBA" id="ARBA00022563"/>
    </source>
</evidence>